<keyword evidence="3" id="KW-1185">Reference proteome</keyword>
<sequence length="320" mass="35347">MNDKPRVLLVGAGAVGQVFGTYLRAAGCELSFLVKEKYAEEARRGYTLYALEKRQRAPEPLFLSGFDILVSAPEAARRRFDQVWLCVSSTALRAGDWVEQLARHTGEATWVMLQPALDDRDFLLRFIPPERLVSGMIPFLSFHAPLRPEDTFPPSGTAFWFPPLARGLFSGPPERLGAVLRTLRAGGYPASATGDATRAAAIPTAVLTVTVAGLEAAGWRFERFLQPDSLERVHRAAREAVRIVARHTGARASFVPPLLRPALFKALLPLASRVVPIDLETYLRVHFTKVGDQGRAILRTYIALGRSAGLPVRYLQEFQS</sequence>
<dbReference type="InterPro" id="IPR013332">
    <property type="entry name" value="KPR_N"/>
</dbReference>
<dbReference type="Proteomes" id="UP000182229">
    <property type="component" value="Unassembled WGS sequence"/>
</dbReference>
<organism evidence="2 3">
    <name type="scientific">Cystobacter ferrugineus</name>
    <dbReference type="NCBI Taxonomy" id="83449"/>
    <lineage>
        <taxon>Bacteria</taxon>
        <taxon>Pseudomonadati</taxon>
        <taxon>Myxococcota</taxon>
        <taxon>Myxococcia</taxon>
        <taxon>Myxococcales</taxon>
        <taxon>Cystobacterineae</taxon>
        <taxon>Archangiaceae</taxon>
        <taxon>Cystobacter</taxon>
    </lineage>
</organism>
<dbReference type="SUPFAM" id="SSF51735">
    <property type="entry name" value="NAD(P)-binding Rossmann-fold domains"/>
    <property type="match status" value="1"/>
</dbReference>
<name>A0A1L9B1Z6_9BACT</name>
<protein>
    <submittedName>
        <fullName evidence="2">Ketopantoate reductase</fullName>
    </submittedName>
</protein>
<reference evidence="2 3" key="2">
    <citation type="submission" date="2016-12" db="EMBL/GenBank/DDBJ databases">
        <title>Draft Genome Sequence of Cystobacter ferrugineus Strain Cbfe23.</title>
        <authorList>
            <person name="Akbar S."/>
            <person name="Dowd S.E."/>
            <person name="Stevens D.C."/>
        </authorList>
    </citation>
    <scope>NUCLEOTIDE SEQUENCE [LARGE SCALE GENOMIC DNA]</scope>
    <source>
        <strain evidence="2 3">Cbfe23</strain>
    </source>
</reference>
<accession>A0A1L9B1Z6</accession>
<reference evidence="3" key="1">
    <citation type="submission" date="2016-11" db="EMBL/GenBank/DDBJ databases">
        <authorList>
            <person name="Shukria A."/>
            <person name="Stevens D.C."/>
        </authorList>
    </citation>
    <scope>NUCLEOTIDE SEQUENCE [LARGE SCALE GENOMIC DNA]</scope>
    <source>
        <strain evidence="3">Cbfe23</strain>
    </source>
</reference>
<evidence type="ECO:0000313" key="2">
    <source>
        <dbReference type="EMBL" id="OJH36277.1"/>
    </source>
</evidence>
<feature type="domain" description="Ketopantoate reductase N-terminal" evidence="1">
    <location>
        <begin position="7"/>
        <end position="140"/>
    </location>
</feature>
<dbReference type="InterPro" id="IPR036291">
    <property type="entry name" value="NAD(P)-bd_dom_sf"/>
</dbReference>
<evidence type="ECO:0000313" key="3">
    <source>
        <dbReference type="Proteomes" id="UP000182229"/>
    </source>
</evidence>
<dbReference type="Pfam" id="PF02558">
    <property type="entry name" value="ApbA"/>
    <property type="match status" value="1"/>
</dbReference>
<proteinExistence type="predicted"/>
<evidence type="ECO:0000259" key="1">
    <source>
        <dbReference type="Pfam" id="PF02558"/>
    </source>
</evidence>
<gene>
    <name evidence="2" type="ORF">BON30_34550</name>
</gene>
<comment type="caution">
    <text evidence="2">The sequence shown here is derived from an EMBL/GenBank/DDBJ whole genome shotgun (WGS) entry which is preliminary data.</text>
</comment>
<dbReference type="STRING" id="83449.BON30_34550"/>
<dbReference type="EMBL" id="MPIN01000011">
    <property type="protein sequence ID" value="OJH36277.1"/>
    <property type="molecule type" value="Genomic_DNA"/>
</dbReference>
<dbReference type="RefSeq" id="WP_071902771.1">
    <property type="nucleotide sequence ID" value="NZ_MPIN01000011.1"/>
</dbReference>
<dbReference type="Gene3D" id="3.40.50.720">
    <property type="entry name" value="NAD(P)-binding Rossmann-like Domain"/>
    <property type="match status" value="1"/>
</dbReference>
<dbReference type="OrthoDB" id="4526421at2"/>
<dbReference type="AlphaFoldDB" id="A0A1L9B1Z6"/>